<feature type="binding site" evidence="2">
    <location>
        <position position="217"/>
    </location>
    <ligand>
        <name>ATP</name>
        <dbReference type="ChEBI" id="CHEBI:30616"/>
    </ligand>
</feature>
<gene>
    <name evidence="2 5" type="primary">thiL</name>
    <name evidence="5" type="ORF">CWE11_10220</name>
</gene>
<dbReference type="RefSeq" id="WP_126777519.1">
    <property type="nucleotide sequence ID" value="NZ_PIPM01000013.1"/>
</dbReference>
<keyword evidence="2" id="KW-0547">Nucleotide-binding</keyword>
<keyword evidence="2" id="KW-0479">Metal-binding</keyword>
<feature type="binding site" evidence="2">
    <location>
        <position position="266"/>
    </location>
    <ligand>
        <name>substrate</name>
    </ligand>
</feature>
<dbReference type="Pfam" id="PF00586">
    <property type="entry name" value="AIRS"/>
    <property type="match status" value="1"/>
</dbReference>
<comment type="catalytic activity">
    <reaction evidence="2">
        <text>thiamine phosphate + ATP = thiamine diphosphate + ADP</text>
        <dbReference type="Rhea" id="RHEA:15913"/>
        <dbReference type="ChEBI" id="CHEBI:30616"/>
        <dbReference type="ChEBI" id="CHEBI:37575"/>
        <dbReference type="ChEBI" id="CHEBI:58937"/>
        <dbReference type="ChEBI" id="CHEBI:456216"/>
        <dbReference type="EC" id="2.7.4.16"/>
    </reaction>
</comment>
<keyword evidence="2" id="KW-0460">Magnesium</keyword>
<dbReference type="InterPro" id="IPR010918">
    <property type="entry name" value="PurM-like_C_dom"/>
</dbReference>
<dbReference type="GO" id="GO:0005524">
    <property type="term" value="F:ATP binding"/>
    <property type="evidence" value="ECO:0007669"/>
    <property type="project" value="UniProtKB-UniRule"/>
</dbReference>
<dbReference type="NCBIfam" id="TIGR01379">
    <property type="entry name" value="thiL"/>
    <property type="match status" value="1"/>
</dbReference>
<evidence type="ECO:0000313" key="6">
    <source>
        <dbReference type="Proteomes" id="UP000288405"/>
    </source>
</evidence>
<dbReference type="InterPro" id="IPR036921">
    <property type="entry name" value="PurM-like_N_sf"/>
</dbReference>
<feature type="binding site" evidence="2">
    <location>
        <position position="215"/>
    </location>
    <ligand>
        <name>Mg(2+)</name>
        <dbReference type="ChEBI" id="CHEBI:18420"/>
        <label>3</label>
    </ligand>
</feature>
<dbReference type="HAMAP" id="MF_02128">
    <property type="entry name" value="TMP_kinase"/>
    <property type="match status" value="1"/>
</dbReference>
<name>A0A432WBG1_9GAMM</name>
<feature type="binding site" evidence="2">
    <location>
        <position position="48"/>
    </location>
    <ligand>
        <name>Mg(2+)</name>
        <dbReference type="ChEBI" id="CHEBI:18420"/>
        <label>1</label>
    </ligand>
</feature>
<dbReference type="Proteomes" id="UP000288405">
    <property type="component" value="Unassembled WGS sequence"/>
</dbReference>
<feature type="binding site" evidence="2">
    <location>
        <position position="218"/>
    </location>
    <ligand>
        <name>Mg(2+)</name>
        <dbReference type="ChEBI" id="CHEBI:18420"/>
        <label>5</label>
    </ligand>
</feature>
<protein>
    <recommendedName>
        <fullName evidence="2">Thiamine-monophosphate kinase</fullName>
        <shortName evidence="2">TMP kinase</shortName>
        <shortName evidence="2">Thiamine-phosphate kinase</shortName>
        <ecNumber evidence="2">2.7.4.16</ecNumber>
    </recommendedName>
</protein>
<evidence type="ECO:0000256" key="2">
    <source>
        <dbReference type="HAMAP-Rule" id="MF_02128"/>
    </source>
</evidence>
<evidence type="ECO:0000313" key="5">
    <source>
        <dbReference type="EMBL" id="RUO29121.1"/>
    </source>
</evidence>
<feature type="binding site" evidence="2">
    <location>
        <position position="148"/>
    </location>
    <ligand>
        <name>ATP</name>
        <dbReference type="ChEBI" id="CHEBI:30616"/>
    </ligand>
</feature>
<comment type="pathway">
    <text evidence="2">Cofactor biosynthesis; thiamine diphosphate biosynthesis; thiamine diphosphate from thiamine phosphate: step 1/1.</text>
</comment>
<dbReference type="CDD" id="cd02194">
    <property type="entry name" value="ThiL"/>
    <property type="match status" value="1"/>
</dbReference>
<feature type="binding site" evidence="2">
    <location>
        <position position="124"/>
    </location>
    <ligand>
        <name>Mg(2+)</name>
        <dbReference type="ChEBI" id="CHEBI:18420"/>
        <label>1</label>
    </ligand>
</feature>
<dbReference type="GO" id="GO:0009030">
    <property type="term" value="F:thiamine-phosphate kinase activity"/>
    <property type="evidence" value="ECO:0007669"/>
    <property type="project" value="UniProtKB-UniRule"/>
</dbReference>
<dbReference type="InterPro" id="IPR016188">
    <property type="entry name" value="PurM-like_N"/>
</dbReference>
<feature type="binding site" evidence="2">
    <location>
        <position position="49"/>
    </location>
    <ligand>
        <name>Mg(2+)</name>
        <dbReference type="ChEBI" id="CHEBI:18420"/>
        <label>1</label>
    </ligand>
</feature>
<feature type="binding site" evidence="2">
    <location>
        <position position="49"/>
    </location>
    <ligand>
        <name>Mg(2+)</name>
        <dbReference type="ChEBI" id="CHEBI:18420"/>
        <label>2</label>
    </ligand>
</feature>
<keyword evidence="1 2" id="KW-0784">Thiamine biosynthesis</keyword>
<feature type="binding site" evidence="2">
    <location>
        <position position="77"/>
    </location>
    <ligand>
        <name>Mg(2+)</name>
        <dbReference type="ChEBI" id="CHEBI:18420"/>
        <label>3</label>
    </ligand>
</feature>
<dbReference type="GO" id="GO:0009228">
    <property type="term" value="P:thiamine biosynthetic process"/>
    <property type="evidence" value="ECO:0007669"/>
    <property type="project" value="UniProtKB-KW"/>
</dbReference>
<sequence length="324" mass="34924">MDNSRREFALIERFFRHRGPVRRDVRIHAGDDAAVLAPPPQSHIAVTTDTMVAGVHFDHHLSPHAIGHKLVTVNMSDLAAMGAEPAWASLALTLPEYDETWLEGFTEGLFAALDFFNCALVGGDITRGPMTLTITAQGLLPNDRALTRSGAQPGDTIFVSGTLGDAALALALQHDPTAFNANDTQRDALEKRLFYPTARVMLGTLIRNQASSAIDLSDGLGGDLTHILSASKVGARIHLDALPASAALDALVQGEARWKLQLFGGDDYELCFTVPQSRLGVFETMSKHAGVAVSPIGVIEKEPGLRFEAKKKQVEFTASSYSHF</sequence>
<dbReference type="PIRSF" id="PIRSF005303">
    <property type="entry name" value="Thiam_monoph_kin"/>
    <property type="match status" value="1"/>
</dbReference>
<dbReference type="UniPathway" id="UPA00060">
    <property type="reaction ID" value="UER00142"/>
</dbReference>
<dbReference type="GO" id="GO:0000287">
    <property type="term" value="F:magnesium ion binding"/>
    <property type="evidence" value="ECO:0007669"/>
    <property type="project" value="UniProtKB-UniRule"/>
</dbReference>
<feature type="binding site" evidence="2">
    <location>
        <position position="32"/>
    </location>
    <ligand>
        <name>Mg(2+)</name>
        <dbReference type="ChEBI" id="CHEBI:18420"/>
        <label>4</label>
    </ligand>
</feature>
<dbReference type="InterPro" id="IPR006283">
    <property type="entry name" value="ThiL-like"/>
</dbReference>
<accession>A0A432WBG1</accession>
<dbReference type="OrthoDB" id="9802811at2"/>
<dbReference type="Gene3D" id="3.30.1330.10">
    <property type="entry name" value="PurM-like, N-terminal domain"/>
    <property type="match status" value="1"/>
</dbReference>
<dbReference type="EMBL" id="PIPM01000013">
    <property type="protein sequence ID" value="RUO29121.1"/>
    <property type="molecule type" value="Genomic_DNA"/>
</dbReference>
<dbReference type="AlphaFoldDB" id="A0A432WBG1"/>
<evidence type="ECO:0000259" key="3">
    <source>
        <dbReference type="Pfam" id="PF00586"/>
    </source>
</evidence>
<dbReference type="Pfam" id="PF02769">
    <property type="entry name" value="AIRS_C"/>
    <property type="match status" value="1"/>
</dbReference>
<feature type="binding site" evidence="2">
    <location>
        <position position="56"/>
    </location>
    <ligand>
        <name>substrate</name>
    </ligand>
</feature>
<keyword evidence="2 5" id="KW-0418">Kinase</keyword>
<dbReference type="SUPFAM" id="SSF56042">
    <property type="entry name" value="PurM C-terminal domain-like"/>
    <property type="match status" value="1"/>
</dbReference>
<feature type="binding site" evidence="2">
    <location>
        <position position="32"/>
    </location>
    <ligand>
        <name>Mg(2+)</name>
        <dbReference type="ChEBI" id="CHEBI:18420"/>
        <label>3</label>
    </ligand>
</feature>
<comment type="function">
    <text evidence="2">Catalyzes the ATP-dependent phosphorylation of thiamine-monophosphate (TMP) to form thiamine-pyrophosphate (TPP), the active form of vitamin B1.</text>
</comment>
<keyword evidence="2" id="KW-0808">Transferase</keyword>
<feature type="binding site" evidence="2">
    <location>
        <position position="77"/>
    </location>
    <ligand>
        <name>Mg(2+)</name>
        <dbReference type="ChEBI" id="CHEBI:18420"/>
        <label>2</label>
    </ligand>
</feature>
<keyword evidence="2" id="KW-0067">ATP-binding</keyword>
<comment type="similarity">
    <text evidence="2">Belongs to the thiamine-monophosphate kinase family.</text>
</comment>
<reference evidence="5 6" key="1">
    <citation type="journal article" date="2011" name="Front. Microbiol.">
        <title>Genomic signatures of strain selection and enhancement in Bacillus atrophaeus var. globigii, a historical biowarfare simulant.</title>
        <authorList>
            <person name="Gibbons H.S."/>
            <person name="Broomall S.M."/>
            <person name="McNew L.A."/>
            <person name="Daligault H."/>
            <person name="Chapman C."/>
            <person name="Bruce D."/>
            <person name="Karavis M."/>
            <person name="Krepps M."/>
            <person name="McGregor P.A."/>
            <person name="Hong C."/>
            <person name="Park K.H."/>
            <person name="Akmal A."/>
            <person name="Feldman A."/>
            <person name="Lin J.S."/>
            <person name="Chang W.E."/>
            <person name="Higgs B.W."/>
            <person name="Demirev P."/>
            <person name="Lindquist J."/>
            <person name="Liem A."/>
            <person name="Fochler E."/>
            <person name="Read T.D."/>
            <person name="Tapia R."/>
            <person name="Johnson S."/>
            <person name="Bishop-Lilly K.A."/>
            <person name="Detter C."/>
            <person name="Han C."/>
            <person name="Sozhamannan S."/>
            <person name="Rosenzweig C.N."/>
            <person name="Skowronski E.W."/>
        </authorList>
    </citation>
    <scope>NUCLEOTIDE SEQUENCE [LARGE SCALE GENOMIC DNA]</scope>
    <source>
        <strain evidence="5 6">GYP-17</strain>
    </source>
</reference>
<organism evidence="5 6">
    <name type="scientific">Aliidiomarina sanyensis</name>
    <dbReference type="NCBI Taxonomy" id="1249555"/>
    <lineage>
        <taxon>Bacteria</taxon>
        <taxon>Pseudomonadati</taxon>
        <taxon>Pseudomonadota</taxon>
        <taxon>Gammaproteobacteria</taxon>
        <taxon>Alteromonadales</taxon>
        <taxon>Idiomarinaceae</taxon>
        <taxon>Aliidiomarina</taxon>
    </lineage>
</organism>
<comment type="miscellaneous">
    <text evidence="2">Reaction mechanism of ThiL seems to utilize a direct, inline transfer of the gamma-phosphate of ATP to TMP rather than a phosphorylated enzyme intermediate.</text>
</comment>
<dbReference type="EC" id="2.7.4.16" evidence="2"/>
<dbReference type="InterPro" id="IPR036676">
    <property type="entry name" value="PurM-like_C_sf"/>
</dbReference>
<feature type="binding site" evidence="2">
    <location>
        <begin position="123"/>
        <end position="124"/>
    </location>
    <ligand>
        <name>ATP</name>
        <dbReference type="ChEBI" id="CHEBI:30616"/>
    </ligand>
</feature>
<dbReference type="SUPFAM" id="SSF55326">
    <property type="entry name" value="PurM N-terminal domain-like"/>
    <property type="match status" value="1"/>
</dbReference>
<dbReference type="GO" id="GO:0009229">
    <property type="term" value="P:thiamine diphosphate biosynthetic process"/>
    <property type="evidence" value="ECO:0007669"/>
    <property type="project" value="UniProtKB-UniRule"/>
</dbReference>
<proteinExistence type="inferred from homology"/>
<feature type="binding site" evidence="2">
    <location>
        <position position="47"/>
    </location>
    <ligand>
        <name>Mg(2+)</name>
        <dbReference type="ChEBI" id="CHEBI:18420"/>
        <label>4</label>
    </ligand>
</feature>
<feature type="binding site" evidence="2">
    <location>
        <position position="77"/>
    </location>
    <ligand>
        <name>Mg(2+)</name>
        <dbReference type="ChEBI" id="CHEBI:18420"/>
        <label>4</label>
    </ligand>
</feature>
<keyword evidence="6" id="KW-1185">Reference proteome</keyword>
<comment type="caution">
    <text evidence="2">Lacks conserved residue(s) required for the propagation of feature annotation.</text>
</comment>
<feature type="domain" description="PurM-like N-terminal" evidence="3">
    <location>
        <begin position="30"/>
        <end position="139"/>
    </location>
</feature>
<feature type="domain" description="PurM-like C-terminal" evidence="4">
    <location>
        <begin position="152"/>
        <end position="308"/>
    </location>
</feature>
<evidence type="ECO:0000256" key="1">
    <source>
        <dbReference type="ARBA" id="ARBA00022977"/>
    </source>
</evidence>
<evidence type="ECO:0000259" key="4">
    <source>
        <dbReference type="Pfam" id="PF02769"/>
    </source>
</evidence>
<feature type="binding site" evidence="2">
    <location>
        <position position="321"/>
    </location>
    <ligand>
        <name>substrate</name>
    </ligand>
</feature>
<dbReference type="PANTHER" id="PTHR30270">
    <property type="entry name" value="THIAMINE-MONOPHOSPHATE KINASE"/>
    <property type="match status" value="1"/>
</dbReference>
<dbReference type="PANTHER" id="PTHR30270:SF0">
    <property type="entry name" value="THIAMINE-MONOPHOSPHATE KINASE"/>
    <property type="match status" value="1"/>
</dbReference>
<comment type="caution">
    <text evidence="5">The sequence shown here is derived from an EMBL/GenBank/DDBJ whole genome shotgun (WGS) entry which is preliminary data.</text>
</comment>
<dbReference type="Gene3D" id="3.90.650.10">
    <property type="entry name" value="PurM-like C-terminal domain"/>
    <property type="match status" value="1"/>
</dbReference>